<dbReference type="PANTHER" id="PTHR43701:SF2">
    <property type="entry name" value="MEMBRANE TRANSPORTER PROTEIN YJNA-RELATED"/>
    <property type="match status" value="1"/>
</dbReference>
<evidence type="ECO:0000256" key="3">
    <source>
        <dbReference type="ARBA" id="ARBA00022989"/>
    </source>
</evidence>
<keyword evidence="3 5" id="KW-1133">Transmembrane helix</keyword>
<dbReference type="GO" id="GO:0005886">
    <property type="term" value="C:plasma membrane"/>
    <property type="evidence" value="ECO:0007669"/>
    <property type="project" value="UniProtKB-SubCell"/>
</dbReference>
<evidence type="ECO:0000313" key="6">
    <source>
        <dbReference type="EMBL" id="MBQ0933416.1"/>
    </source>
</evidence>
<dbReference type="RefSeq" id="WP_210857082.1">
    <property type="nucleotide sequence ID" value="NZ_JAGQDD010000028.1"/>
</dbReference>
<gene>
    <name evidence="6" type="ORF">KAK03_23320</name>
</gene>
<dbReference type="AlphaFoldDB" id="A0A940YHE2"/>
<name>A0A940YHE2_9BURK</name>
<dbReference type="InterPro" id="IPR002781">
    <property type="entry name" value="TM_pro_TauE-like"/>
</dbReference>
<comment type="similarity">
    <text evidence="5">Belongs to the 4-toluene sulfonate uptake permease (TSUP) (TC 2.A.102) family.</text>
</comment>
<dbReference type="PANTHER" id="PTHR43701">
    <property type="entry name" value="MEMBRANE TRANSPORTER PROTEIN MJ0441-RELATED"/>
    <property type="match status" value="1"/>
</dbReference>
<reference evidence="6 7" key="1">
    <citation type="submission" date="2021-04" db="EMBL/GenBank/DDBJ databases">
        <title>The genome sequence of Ideonella sp. 3Y2.</title>
        <authorList>
            <person name="Liu Y."/>
        </authorList>
    </citation>
    <scope>NUCLEOTIDE SEQUENCE [LARGE SCALE GENOMIC DNA]</scope>
    <source>
        <strain evidence="6 7">3Y2</strain>
    </source>
</reference>
<evidence type="ECO:0000256" key="2">
    <source>
        <dbReference type="ARBA" id="ARBA00022692"/>
    </source>
</evidence>
<feature type="transmembrane region" description="Helical" evidence="5">
    <location>
        <begin position="187"/>
        <end position="209"/>
    </location>
</feature>
<dbReference type="Proteomes" id="UP000676246">
    <property type="component" value="Unassembled WGS sequence"/>
</dbReference>
<feature type="transmembrane region" description="Helical" evidence="5">
    <location>
        <begin position="147"/>
        <end position="175"/>
    </location>
</feature>
<evidence type="ECO:0000313" key="7">
    <source>
        <dbReference type="Proteomes" id="UP000676246"/>
    </source>
</evidence>
<keyword evidence="5" id="KW-1003">Cell membrane</keyword>
<feature type="transmembrane region" description="Helical" evidence="5">
    <location>
        <begin position="43"/>
        <end position="62"/>
    </location>
</feature>
<feature type="transmembrane region" description="Helical" evidence="5">
    <location>
        <begin position="246"/>
        <end position="264"/>
    </location>
</feature>
<dbReference type="EMBL" id="JAGQDD010000028">
    <property type="protein sequence ID" value="MBQ0933416.1"/>
    <property type="molecule type" value="Genomic_DNA"/>
</dbReference>
<accession>A0A940YHE2</accession>
<protein>
    <recommendedName>
        <fullName evidence="5">Probable membrane transporter protein</fullName>
    </recommendedName>
</protein>
<evidence type="ECO:0000256" key="5">
    <source>
        <dbReference type="RuleBase" id="RU363041"/>
    </source>
</evidence>
<dbReference type="InterPro" id="IPR051598">
    <property type="entry name" value="TSUP/Inactive_protease-like"/>
</dbReference>
<sequence length="265" mass="26679">MTGTLALVGAVVGAVLALTGAGGGVLAVPLLVFATGLSVQQAAPLALLAVGVAAGTGAWLGWREGVLRYRAAALVGGLGLLTAPLGVWLAQRLPPEPLLLGFAGVMLLTARRMARRDPVRDGSEALDGRPCRVNPDEGRLHWTAPCAWVLATTGVAVGLVGGLLGVGGGFVIVPALTRATDLDTRSITTTSLGAVALSAVGGLAGALQFGQLDGLQAGVFSGSAIVALLLGRRVAGQLPSRTLRRLFAAVCVVVALLLLARVLLR</sequence>
<keyword evidence="2 5" id="KW-0812">Transmembrane</keyword>
<dbReference type="Pfam" id="PF01925">
    <property type="entry name" value="TauE"/>
    <property type="match status" value="1"/>
</dbReference>
<comment type="caution">
    <text evidence="6">The sequence shown here is derived from an EMBL/GenBank/DDBJ whole genome shotgun (WGS) entry which is preliminary data.</text>
</comment>
<proteinExistence type="inferred from homology"/>
<evidence type="ECO:0000256" key="1">
    <source>
        <dbReference type="ARBA" id="ARBA00004141"/>
    </source>
</evidence>
<evidence type="ECO:0000256" key="4">
    <source>
        <dbReference type="ARBA" id="ARBA00023136"/>
    </source>
</evidence>
<keyword evidence="4 5" id="KW-0472">Membrane</keyword>
<comment type="subcellular location">
    <subcellularLocation>
        <location evidence="5">Cell membrane</location>
        <topology evidence="5">Multi-pass membrane protein</topology>
    </subcellularLocation>
    <subcellularLocation>
        <location evidence="1">Membrane</location>
        <topology evidence="1">Multi-pass membrane protein</topology>
    </subcellularLocation>
</comment>
<organism evidence="6 7">
    <name type="scientific">Ideonella alba</name>
    <dbReference type="NCBI Taxonomy" id="2824118"/>
    <lineage>
        <taxon>Bacteria</taxon>
        <taxon>Pseudomonadati</taxon>
        <taxon>Pseudomonadota</taxon>
        <taxon>Betaproteobacteria</taxon>
        <taxon>Burkholderiales</taxon>
        <taxon>Sphaerotilaceae</taxon>
        <taxon>Ideonella</taxon>
    </lineage>
</organism>
<feature type="transmembrane region" description="Helical" evidence="5">
    <location>
        <begin position="69"/>
        <end position="90"/>
    </location>
</feature>
<keyword evidence="7" id="KW-1185">Reference proteome</keyword>